<dbReference type="SUPFAM" id="SSF48576">
    <property type="entry name" value="Terpenoid synthases"/>
    <property type="match status" value="1"/>
</dbReference>
<comment type="cofactor">
    <cofactor evidence="1 6">
        <name>Mg(2+)</name>
        <dbReference type="ChEBI" id="CHEBI:18420"/>
    </cofactor>
</comment>
<dbReference type="Proteomes" id="UP000053820">
    <property type="component" value="Unassembled WGS sequence"/>
</dbReference>
<evidence type="ECO:0000256" key="2">
    <source>
        <dbReference type="ARBA" id="ARBA00006333"/>
    </source>
</evidence>
<dbReference type="HOGENOM" id="CLU_042538_2_1_1"/>
<keyword evidence="8" id="KW-1185">Reference proteome</keyword>
<dbReference type="Pfam" id="PF19086">
    <property type="entry name" value="Terpene_syn_C_2"/>
    <property type="match status" value="1"/>
</dbReference>
<proteinExistence type="inferred from homology"/>
<evidence type="ECO:0000256" key="6">
    <source>
        <dbReference type="RuleBase" id="RU366034"/>
    </source>
</evidence>
<accession>A0A0C9WD96</accession>
<evidence type="ECO:0000313" key="8">
    <source>
        <dbReference type="Proteomes" id="UP000053820"/>
    </source>
</evidence>
<dbReference type="InterPro" id="IPR034686">
    <property type="entry name" value="Terpene_cyclase-like_2"/>
</dbReference>
<evidence type="ECO:0000313" key="7">
    <source>
        <dbReference type="EMBL" id="KIJ62846.1"/>
    </source>
</evidence>
<keyword evidence="5 6" id="KW-0456">Lyase</keyword>
<dbReference type="AlphaFoldDB" id="A0A0C9WD96"/>
<evidence type="ECO:0000256" key="3">
    <source>
        <dbReference type="ARBA" id="ARBA00022723"/>
    </source>
</evidence>
<keyword evidence="3 6" id="KW-0479">Metal-binding</keyword>
<reference evidence="7 8" key="1">
    <citation type="submission" date="2014-04" db="EMBL/GenBank/DDBJ databases">
        <title>Evolutionary Origins and Diversification of the Mycorrhizal Mutualists.</title>
        <authorList>
            <consortium name="DOE Joint Genome Institute"/>
            <consortium name="Mycorrhizal Genomics Consortium"/>
            <person name="Kohler A."/>
            <person name="Kuo A."/>
            <person name="Nagy L.G."/>
            <person name="Floudas D."/>
            <person name="Copeland A."/>
            <person name="Barry K.W."/>
            <person name="Cichocki N."/>
            <person name="Veneault-Fourrey C."/>
            <person name="LaButti K."/>
            <person name="Lindquist E.A."/>
            <person name="Lipzen A."/>
            <person name="Lundell T."/>
            <person name="Morin E."/>
            <person name="Murat C."/>
            <person name="Riley R."/>
            <person name="Ohm R."/>
            <person name="Sun H."/>
            <person name="Tunlid A."/>
            <person name="Henrissat B."/>
            <person name="Grigoriev I.V."/>
            <person name="Hibbett D.S."/>
            <person name="Martin F."/>
        </authorList>
    </citation>
    <scope>NUCLEOTIDE SEQUENCE [LARGE SCALE GENOMIC DNA]</scope>
    <source>
        <strain evidence="7 8">MD-312</strain>
    </source>
</reference>
<dbReference type="EC" id="4.2.3.-" evidence="6"/>
<sequence>MSPTATYTTSCTSEPSPAGFILPDLVSDCHYPLRLSPHCYNVARASEKWLLEGARLVEPRVTKFMGLKAGELTAACYPDADAFHLRVCSDFMNWLFNMDDWLDEFDVKDTWGMRESCINAFCDPINFQTEKLGGKMSKSFFSRFIRTGGPGCTERFINTMDLFFIAVAKQADDRANGRVPDLESYITVRRDTSGCKPCFALIEYAAHIDLPDEVMSHPVIMAMEEATNDLVTWSNDIFSYNVEQSRHDTHNMIVVLMREQGLDLQGAVDFVGAFCKGTIQRFEENRAMLPSWDEELDQQVAIYVEGLQNWIVGSLHWSFDSERYFGKEGLQVKQQRIIKLLPKRPL</sequence>
<dbReference type="Gene3D" id="1.10.600.10">
    <property type="entry name" value="Farnesyl Diphosphate Synthase"/>
    <property type="match status" value="1"/>
</dbReference>
<dbReference type="PANTHER" id="PTHR35201">
    <property type="entry name" value="TERPENE SYNTHASE"/>
    <property type="match status" value="1"/>
</dbReference>
<gene>
    <name evidence="7" type="ORF">HYDPIDRAFT_93448</name>
</gene>
<keyword evidence="4 6" id="KW-0460">Magnesium</keyword>
<name>A0A0C9WD96_9AGAM</name>
<dbReference type="GO" id="GO:0010333">
    <property type="term" value="F:terpene synthase activity"/>
    <property type="evidence" value="ECO:0007669"/>
    <property type="project" value="InterPro"/>
</dbReference>
<protein>
    <recommendedName>
        <fullName evidence="6">Terpene synthase</fullName>
        <ecNumber evidence="6">4.2.3.-</ecNumber>
    </recommendedName>
</protein>
<evidence type="ECO:0000256" key="5">
    <source>
        <dbReference type="ARBA" id="ARBA00023239"/>
    </source>
</evidence>
<evidence type="ECO:0000256" key="1">
    <source>
        <dbReference type="ARBA" id="ARBA00001946"/>
    </source>
</evidence>
<dbReference type="PANTHER" id="PTHR35201:SF4">
    <property type="entry name" value="BETA-PINACENE SYNTHASE-RELATED"/>
    <property type="match status" value="1"/>
</dbReference>
<dbReference type="OrthoDB" id="2861623at2759"/>
<evidence type="ECO:0000256" key="4">
    <source>
        <dbReference type="ARBA" id="ARBA00022842"/>
    </source>
</evidence>
<comment type="similarity">
    <text evidence="2 6">Belongs to the terpene synthase family.</text>
</comment>
<organism evidence="7 8">
    <name type="scientific">Hydnomerulius pinastri MD-312</name>
    <dbReference type="NCBI Taxonomy" id="994086"/>
    <lineage>
        <taxon>Eukaryota</taxon>
        <taxon>Fungi</taxon>
        <taxon>Dikarya</taxon>
        <taxon>Basidiomycota</taxon>
        <taxon>Agaricomycotina</taxon>
        <taxon>Agaricomycetes</taxon>
        <taxon>Agaricomycetidae</taxon>
        <taxon>Boletales</taxon>
        <taxon>Boletales incertae sedis</taxon>
        <taxon>Leucogyrophana</taxon>
    </lineage>
</organism>
<dbReference type="SFLD" id="SFLDG01020">
    <property type="entry name" value="Terpene_Cyclase_Like_2"/>
    <property type="match status" value="1"/>
</dbReference>
<dbReference type="GO" id="GO:0046872">
    <property type="term" value="F:metal ion binding"/>
    <property type="evidence" value="ECO:0007669"/>
    <property type="project" value="UniProtKB-KW"/>
</dbReference>
<dbReference type="EMBL" id="KN839853">
    <property type="protein sequence ID" value="KIJ62846.1"/>
    <property type="molecule type" value="Genomic_DNA"/>
</dbReference>
<dbReference type="SFLD" id="SFLDS00005">
    <property type="entry name" value="Isoprenoid_Synthase_Type_I"/>
    <property type="match status" value="1"/>
</dbReference>
<dbReference type="InterPro" id="IPR008949">
    <property type="entry name" value="Isoprenoid_synthase_dom_sf"/>
</dbReference>
<dbReference type="GO" id="GO:0008299">
    <property type="term" value="P:isoprenoid biosynthetic process"/>
    <property type="evidence" value="ECO:0007669"/>
    <property type="project" value="UniProtKB-ARBA"/>
</dbReference>